<dbReference type="Pfam" id="PF07729">
    <property type="entry name" value="FCD"/>
    <property type="match status" value="1"/>
</dbReference>
<dbReference type="CDD" id="cd07377">
    <property type="entry name" value="WHTH_GntR"/>
    <property type="match status" value="1"/>
</dbReference>
<dbReference type="SUPFAM" id="SSF46785">
    <property type="entry name" value="Winged helix' DNA-binding domain"/>
    <property type="match status" value="1"/>
</dbReference>
<dbReference type="EMBL" id="DXGD01000028">
    <property type="protein sequence ID" value="HIW98648.1"/>
    <property type="molecule type" value="Genomic_DNA"/>
</dbReference>
<keyword evidence="3" id="KW-0804">Transcription</keyword>
<proteinExistence type="predicted"/>
<dbReference type="PANTHER" id="PTHR43537:SF24">
    <property type="entry name" value="GLUCONATE OPERON TRANSCRIPTIONAL REPRESSOR"/>
    <property type="match status" value="1"/>
</dbReference>
<dbReference type="GO" id="GO:0003700">
    <property type="term" value="F:DNA-binding transcription factor activity"/>
    <property type="evidence" value="ECO:0007669"/>
    <property type="project" value="InterPro"/>
</dbReference>
<dbReference type="InterPro" id="IPR008920">
    <property type="entry name" value="TF_FadR/GntR_C"/>
</dbReference>
<keyword evidence="2" id="KW-0238">DNA-binding</keyword>
<name>A0A9D1URI8_9MICC</name>
<gene>
    <name evidence="5" type="ORF">H9871_00735</name>
</gene>
<dbReference type="SMART" id="SM00895">
    <property type="entry name" value="FCD"/>
    <property type="match status" value="1"/>
</dbReference>
<feature type="domain" description="HTH gntR-type" evidence="4">
    <location>
        <begin position="16"/>
        <end position="83"/>
    </location>
</feature>
<organism evidence="5 6">
    <name type="scientific">Candidatus Nesterenkonia stercoripullorum</name>
    <dbReference type="NCBI Taxonomy" id="2838701"/>
    <lineage>
        <taxon>Bacteria</taxon>
        <taxon>Bacillati</taxon>
        <taxon>Actinomycetota</taxon>
        <taxon>Actinomycetes</taxon>
        <taxon>Micrococcales</taxon>
        <taxon>Micrococcaceae</taxon>
        <taxon>Nesterenkonia</taxon>
    </lineage>
</organism>
<dbReference type="InterPro" id="IPR000524">
    <property type="entry name" value="Tscrpt_reg_HTH_GntR"/>
</dbReference>
<dbReference type="InterPro" id="IPR011711">
    <property type="entry name" value="GntR_C"/>
</dbReference>
<evidence type="ECO:0000256" key="3">
    <source>
        <dbReference type="ARBA" id="ARBA00023163"/>
    </source>
</evidence>
<dbReference type="InterPro" id="IPR036388">
    <property type="entry name" value="WH-like_DNA-bd_sf"/>
</dbReference>
<dbReference type="Gene3D" id="1.20.120.530">
    <property type="entry name" value="GntR ligand-binding domain-like"/>
    <property type="match status" value="1"/>
</dbReference>
<reference evidence="5" key="2">
    <citation type="submission" date="2021-04" db="EMBL/GenBank/DDBJ databases">
        <authorList>
            <person name="Gilroy R."/>
        </authorList>
    </citation>
    <scope>NUCLEOTIDE SEQUENCE</scope>
    <source>
        <strain evidence="5">ChiHejej3B27-3195</strain>
    </source>
</reference>
<evidence type="ECO:0000256" key="1">
    <source>
        <dbReference type="ARBA" id="ARBA00023015"/>
    </source>
</evidence>
<dbReference type="AlphaFoldDB" id="A0A9D1URI8"/>
<dbReference type="InterPro" id="IPR036390">
    <property type="entry name" value="WH_DNA-bd_sf"/>
</dbReference>
<dbReference type="PROSITE" id="PS50949">
    <property type="entry name" value="HTH_GNTR"/>
    <property type="match status" value="1"/>
</dbReference>
<evidence type="ECO:0000259" key="4">
    <source>
        <dbReference type="PROSITE" id="PS50949"/>
    </source>
</evidence>
<dbReference type="GO" id="GO:0003677">
    <property type="term" value="F:DNA binding"/>
    <property type="evidence" value="ECO:0007669"/>
    <property type="project" value="UniProtKB-KW"/>
</dbReference>
<dbReference type="Gene3D" id="1.10.10.10">
    <property type="entry name" value="Winged helix-like DNA-binding domain superfamily/Winged helix DNA-binding domain"/>
    <property type="match status" value="1"/>
</dbReference>
<reference evidence="5" key="1">
    <citation type="journal article" date="2021" name="PeerJ">
        <title>Extensive microbial diversity within the chicken gut microbiome revealed by metagenomics and culture.</title>
        <authorList>
            <person name="Gilroy R."/>
            <person name="Ravi A."/>
            <person name="Getino M."/>
            <person name="Pursley I."/>
            <person name="Horton D.L."/>
            <person name="Alikhan N.F."/>
            <person name="Baker D."/>
            <person name="Gharbi K."/>
            <person name="Hall N."/>
            <person name="Watson M."/>
            <person name="Adriaenssens E.M."/>
            <person name="Foster-Nyarko E."/>
            <person name="Jarju S."/>
            <person name="Secka A."/>
            <person name="Antonio M."/>
            <person name="Oren A."/>
            <person name="Chaudhuri R.R."/>
            <person name="La Ragione R."/>
            <person name="Hildebrand F."/>
            <person name="Pallen M.J."/>
        </authorList>
    </citation>
    <scope>NUCLEOTIDE SEQUENCE</scope>
    <source>
        <strain evidence="5">ChiHejej3B27-3195</strain>
    </source>
</reference>
<dbReference type="PANTHER" id="PTHR43537">
    <property type="entry name" value="TRANSCRIPTIONAL REGULATOR, GNTR FAMILY"/>
    <property type="match status" value="1"/>
</dbReference>
<sequence>MNASAARWADSRIESPSLAELAAEKISELVFRGELRPNDRLVEEHICQRLGVSRAPVREGLRILEGSGLLVRRPRAGVSVAAFSQDDVFEILSFREGLERMSVEHLYRYTEDVQKVDSSELDAAFERLVEEFRHGDDEFNRIQASHGFHTELVRLCGNSRIITSYTQITMQVKLCMSMNLRKLRPIEPPESNISRHRGLRDAVLSGDLHEALHAIDTHGHDAFVHDLLDDLPEGTDRLKQWIASHQRMIEGAEN</sequence>
<dbReference type="SMART" id="SM00345">
    <property type="entry name" value="HTH_GNTR"/>
    <property type="match status" value="1"/>
</dbReference>
<accession>A0A9D1URI8</accession>
<evidence type="ECO:0000256" key="2">
    <source>
        <dbReference type="ARBA" id="ARBA00023125"/>
    </source>
</evidence>
<protein>
    <submittedName>
        <fullName evidence="5">GntR family transcriptional regulator</fullName>
    </submittedName>
</protein>
<keyword evidence="1" id="KW-0805">Transcription regulation</keyword>
<dbReference type="SUPFAM" id="SSF48008">
    <property type="entry name" value="GntR ligand-binding domain-like"/>
    <property type="match status" value="1"/>
</dbReference>
<dbReference type="Pfam" id="PF00392">
    <property type="entry name" value="GntR"/>
    <property type="match status" value="1"/>
</dbReference>
<dbReference type="Proteomes" id="UP000824151">
    <property type="component" value="Unassembled WGS sequence"/>
</dbReference>
<comment type="caution">
    <text evidence="5">The sequence shown here is derived from an EMBL/GenBank/DDBJ whole genome shotgun (WGS) entry which is preliminary data.</text>
</comment>
<evidence type="ECO:0000313" key="5">
    <source>
        <dbReference type="EMBL" id="HIW98648.1"/>
    </source>
</evidence>
<evidence type="ECO:0000313" key="6">
    <source>
        <dbReference type="Proteomes" id="UP000824151"/>
    </source>
</evidence>